<sequence>MIRKLTEAECRSAMENGDFPRELLEAAPMAAIILTQSWCPQWTAMRSYLGEAEAEAAEADPRGAAIYYIEYDKEPWFDEFMAFKENTYNNREIPYVRYYRNGAYHRDSNYIAVQGFLSRLGIGEHRG</sequence>
<evidence type="ECO:0000313" key="2">
    <source>
        <dbReference type="Proteomes" id="UP000595917"/>
    </source>
</evidence>
<protein>
    <recommendedName>
        <fullName evidence="3">Thioredoxin family protein</fullName>
    </recommendedName>
</protein>
<dbReference type="AlphaFoldDB" id="A0A7T7XRH0"/>
<dbReference type="KEGG" id="bhc:JFL75_09090"/>
<dbReference type="RefSeq" id="WP_215628362.1">
    <property type="nucleotide sequence ID" value="NZ_CP067089.2"/>
</dbReference>
<organism evidence="1 2">
    <name type="scientific">Breznakiella homolactica</name>
    <dbReference type="NCBI Taxonomy" id="2798577"/>
    <lineage>
        <taxon>Bacteria</taxon>
        <taxon>Pseudomonadati</taxon>
        <taxon>Spirochaetota</taxon>
        <taxon>Spirochaetia</taxon>
        <taxon>Spirochaetales</taxon>
        <taxon>Breznakiellaceae</taxon>
        <taxon>Breznakiella</taxon>
    </lineage>
</organism>
<name>A0A7T7XRH0_9SPIR</name>
<dbReference type="SUPFAM" id="SSF52833">
    <property type="entry name" value="Thioredoxin-like"/>
    <property type="match status" value="1"/>
</dbReference>
<gene>
    <name evidence="1" type="ORF">JFL75_09090</name>
</gene>
<dbReference type="EMBL" id="CP067089">
    <property type="protein sequence ID" value="QQO11053.1"/>
    <property type="molecule type" value="Genomic_DNA"/>
</dbReference>
<dbReference type="Proteomes" id="UP000595917">
    <property type="component" value="Chromosome"/>
</dbReference>
<evidence type="ECO:0008006" key="3">
    <source>
        <dbReference type="Google" id="ProtNLM"/>
    </source>
</evidence>
<proteinExistence type="predicted"/>
<keyword evidence="2" id="KW-1185">Reference proteome</keyword>
<reference evidence="1" key="1">
    <citation type="submission" date="2021-01" db="EMBL/GenBank/DDBJ databases">
        <title>Description of Breznakiella homolactica.</title>
        <authorList>
            <person name="Song Y."/>
            <person name="Brune A."/>
        </authorList>
    </citation>
    <scope>NUCLEOTIDE SEQUENCE</scope>
    <source>
        <strain evidence="1">RmG30</strain>
    </source>
</reference>
<accession>A0A7T7XRH0</accession>
<evidence type="ECO:0000313" key="1">
    <source>
        <dbReference type="EMBL" id="QQO11053.1"/>
    </source>
</evidence>
<dbReference type="InterPro" id="IPR036249">
    <property type="entry name" value="Thioredoxin-like_sf"/>
</dbReference>